<dbReference type="InterPro" id="IPR001216">
    <property type="entry name" value="P-phosphate_BS"/>
</dbReference>
<keyword evidence="4" id="KW-0129">CBS domain</keyword>
<proteinExistence type="inferred from homology"/>
<comment type="similarity">
    <text evidence="2">Belongs to the cysteine synthase/cystathionine beta-synthase family.</text>
</comment>
<dbReference type="SUPFAM" id="SSF54631">
    <property type="entry name" value="CBS-domain pair"/>
    <property type="match status" value="1"/>
</dbReference>
<evidence type="ECO:0000256" key="4">
    <source>
        <dbReference type="PROSITE-ProRule" id="PRU00703"/>
    </source>
</evidence>
<dbReference type="InterPro" id="IPR001926">
    <property type="entry name" value="TrpB-like_PALP"/>
</dbReference>
<dbReference type="CDD" id="cd01561">
    <property type="entry name" value="CBS_like"/>
    <property type="match status" value="1"/>
</dbReference>
<dbReference type="InterPro" id="IPR050214">
    <property type="entry name" value="Cys_Synth/Cystath_Beta-Synth"/>
</dbReference>
<evidence type="ECO:0000259" key="5">
    <source>
        <dbReference type="PROSITE" id="PS51371"/>
    </source>
</evidence>
<dbReference type="PANTHER" id="PTHR10314">
    <property type="entry name" value="CYSTATHIONINE BETA-SYNTHASE"/>
    <property type="match status" value="1"/>
</dbReference>
<keyword evidence="3" id="KW-0663">Pyridoxal phosphate</keyword>
<accession>A0A8J6XZ85</accession>
<dbReference type="InterPro" id="IPR000644">
    <property type="entry name" value="CBS_dom"/>
</dbReference>
<dbReference type="Pfam" id="PF00571">
    <property type="entry name" value="CBS"/>
    <property type="match status" value="2"/>
</dbReference>
<organism evidence="6 7">
    <name type="scientific">Candidatus Polarisedimenticola svalbardensis</name>
    <dbReference type="NCBI Taxonomy" id="2886004"/>
    <lineage>
        <taxon>Bacteria</taxon>
        <taxon>Pseudomonadati</taxon>
        <taxon>Acidobacteriota</taxon>
        <taxon>Candidatus Polarisedimenticolia</taxon>
        <taxon>Candidatus Polarisedimenticolales</taxon>
        <taxon>Candidatus Polarisedimenticolaceae</taxon>
        <taxon>Candidatus Polarisedimenticola</taxon>
    </lineage>
</organism>
<dbReference type="PROSITE" id="PS00901">
    <property type="entry name" value="CYS_SYNTHASE"/>
    <property type="match status" value="1"/>
</dbReference>
<evidence type="ECO:0000256" key="2">
    <source>
        <dbReference type="ARBA" id="ARBA00007103"/>
    </source>
</evidence>
<dbReference type="SUPFAM" id="SSF53686">
    <property type="entry name" value="Tryptophan synthase beta subunit-like PLP-dependent enzymes"/>
    <property type="match status" value="1"/>
</dbReference>
<dbReference type="InterPro" id="IPR036052">
    <property type="entry name" value="TrpB-like_PALP_sf"/>
</dbReference>
<dbReference type="Gene3D" id="3.10.580.10">
    <property type="entry name" value="CBS-domain"/>
    <property type="match status" value="1"/>
</dbReference>
<evidence type="ECO:0000313" key="6">
    <source>
        <dbReference type="EMBL" id="MBD3868110.1"/>
    </source>
</evidence>
<dbReference type="FunFam" id="3.40.50.1100:FF:000003">
    <property type="entry name" value="Cystathionine beta-synthase"/>
    <property type="match status" value="1"/>
</dbReference>
<dbReference type="SMART" id="SM00116">
    <property type="entry name" value="CBS"/>
    <property type="match status" value="2"/>
</dbReference>
<dbReference type="GO" id="GO:0016765">
    <property type="term" value="F:transferase activity, transferring alkyl or aryl (other than methyl) groups"/>
    <property type="evidence" value="ECO:0007669"/>
    <property type="project" value="UniProtKB-ARBA"/>
</dbReference>
<gene>
    <name evidence="6" type="ORF">IFK94_08290</name>
</gene>
<feature type="domain" description="CBS" evidence="5">
    <location>
        <begin position="340"/>
        <end position="401"/>
    </location>
</feature>
<evidence type="ECO:0000256" key="3">
    <source>
        <dbReference type="ARBA" id="ARBA00022898"/>
    </source>
</evidence>
<dbReference type="AlphaFoldDB" id="A0A8J6XZ85"/>
<evidence type="ECO:0000313" key="7">
    <source>
        <dbReference type="Proteomes" id="UP000648239"/>
    </source>
</evidence>
<dbReference type="InterPro" id="IPR046342">
    <property type="entry name" value="CBS_dom_sf"/>
</dbReference>
<comment type="cofactor">
    <cofactor evidence="1">
        <name>pyridoxal 5'-phosphate</name>
        <dbReference type="ChEBI" id="CHEBI:597326"/>
    </cofactor>
</comment>
<dbReference type="PROSITE" id="PS51371">
    <property type="entry name" value="CBS"/>
    <property type="match status" value="1"/>
</dbReference>
<dbReference type="GO" id="GO:0006535">
    <property type="term" value="P:cysteine biosynthetic process from serine"/>
    <property type="evidence" value="ECO:0007669"/>
    <property type="project" value="InterPro"/>
</dbReference>
<dbReference type="Pfam" id="PF00291">
    <property type="entry name" value="PALP"/>
    <property type="match status" value="1"/>
</dbReference>
<protein>
    <submittedName>
        <fullName evidence="6">Pyridoxal-phosphate dependent enzyme</fullName>
    </submittedName>
</protein>
<evidence type="ECO:0000256" key="1">
    <source>
        <dbReference type="ARBA" id="ARBA00001933"/>
    </source>
</evidence>
<comment type="caution">
    <text evidence="6">The sequence shown here is derived from an EMBL/GenBank/DDBJ whole genome shotgun (WGS) entry which is preliminary data.</text>
</comment>
<dbReference type="EMBL" id="JACXWD010000022">
    <property type="protein sequence ID" value="MBD3868110.1"/>
    <property type="molecule type" value="Genomic_DNA"/>
</dbReference>
<name>A0A8J6XZ85_9BACT</name>
<reference evidence="6 7" key="1">
    <citation type="submission" date="2020-08" db="EMBL/GenBank/DDBJ databases">
        <title>Acidobacteriota in marine sediments use diverse sulfur dissimilation pathways.</title>
        <authorList>
            <person name="Wasmund K."/>
        </authorList>
    </citation>
    <scope>NUCLEOTIDE SEQUENCE [LARGE SCALE GENOMIC DNA]</scope>
    <source>
        <strain evidence="6">MAG AM4</strain>
    </source>
</reference>
<dbReference type="FunFam" id="3.40.50.1100:FF:000118">
    <property type="entry name" value="Related to CYS4-cystathionine beta-synthase"/>
    <property type="match status" value="1"/>
</dbReference>
<dbReference type="Proteomes" id="UP000648239">
    <property type="component" value="Unassembled WGS sequence"/>
</dbReference>
<dbReference type="Gene3D" id="3.40.50.1100">
    <property type="match status" value="2"/>
</dbReference>
<sequence>MWHENILGTIGDTPLVKVNRLAKQVPCTVLAKLEFFNPGGSVKDRIGIAMVEAAEKDGKLKPGGTIIEGTSGNTGAGLAFAAIAKGYKCIFTTTDKQSHEKMSVLRALGGEVIVCPTAVAPDDPRSYYQVARRLEKEIPNSFYINQYDNPANASAHYLTSGPEIWEQTDKKVTHYFAGAGTGGTISGTSKYLKEQNPDVKIIGVDPFGSVYYKYWHTREFDQKEIYPYITEGVGEDILAGNMDFDLVDDYVRVDDKESMLMTRRLSEEEGMFVGGSCGMVMAGALQWLSDHASELKPTDVAVVLLPDGGFRYLGKIFNDEWMRENGFLERVPEASAAQVLSRREKAGTLITVSPDDSVEQASAVMAQHGISQVPVLDGEEMVGSISESFVLSLLLQSPEAKARLVTDVMSDPFPMVDASATIGELASLLRGDCGAILVRNDRDGTMQVLTQTDLIGALTDR</sequence>